<name>A0A6G1WKD2_9HYPH</name>
<dbReference type="PANTHER" id="PTHR21716:SF64">
    <property type="entry name" value="AI-2 TRANSPORT PROTEIN TQSA"/>
    <property type="match status" value="1"/>
</dbReference>
<feature type="transmembrane region" description="Helical" evidence="6">
    <location>
        <begin position="32"/>
        <end position="65"/>
    </location>
</feature>
<dbReference type="GO" id="GO:0016020">
    <property type="term" value="C:membrane"/>
    <property type="evidence" value="ECO:0007669"/>
    <property type="project" value="UniProtKB-SubCell"/>
</dbReference>
<proteinExistence type="inferred from homology"/>
<dbReference type="InterPro" id="IPR002549">
    <property type="entry name" value="AI-2E-like"/>
</dbReference>
<evidence type="ECO:0000256" key="3">
    <source>
        <dbReference type="ARBA" id="ARBA00022692"/>
    </source>
</evidence>
<feature type="transmembrane region" description="Helical" evidence="6">
    <location>
        <begin position="275"/>
        <end position="294"/>
    </location>
</feature>
<accession>A0A6G1WKD2</accession>
<dbReference type="GO" id="GO:0055085">
    <property type="term" value="P:transmembrane transport"/>
    <property type="evidence" value="ECO:0007669"/>
    <property type="project" value="TreeGrafter"/>
</dbReference>
<evidence type="ECO:0000256" key="1">
    <source>
        <dbReference type="ARBA" id="ARBA00004141"/>
    </source>
</evidence>
<dbReference type="PANTHER" id="PTHR21716">
    <property type="entry name" value="TRANSMEMBRANE PROTEIN"/>
    <property type="match status" value="1"/>
</dbReference>
<comment type="similarity">
    <text evidence="2">Belongs to the autoinducer-2 exporter (AI-2E) (TC 2.A.86) family.</text>
</comment>
<feature type="transmembrane region" description="Helical" evidence="6">
    <location>
        <begin position="77"/>
        <end position="101"/>
    </location>
</feature>
<evidence type="ECO:0000256" key="6">
    <source>
        <dbReference type="SAM" id="Phobius"/>
    </source>
</evidence>
<feature type="transmembrane region" description="Helical" evidence="6">
    <location>
        <begin position="314"/>
        <end position="339"/>
    </location>
</feature>
<sequence length="362" mass="39221">MQSSYVPELPNAADNPGRCTMTERGRVVVPGILTVIATVAAVYFSGVVLAPVACALFIIAVLWPIQSRLEARLHRVFALAIVAALLFGTFVVFMSVVTLSFGRIGRSLAMDAGQFQLLYNRLAEWLGGHGIALAGFWADNLDSRLLLRALQGISARLNTMVSFWLVVLLYVILGLLEVSDLGARIRRLTDDNAARIISGFELSASRIRRYLLIRTIMSAATGIAVWALATAFGLRFAAEWGIVAFTLNYIPFIGPAIATILPTCYALAQFQSPQSALIVFACLSTAQFIIGSYIEPRVAGNTLGISPSLVLFSVFLWTFLWGIFGAFIGVPITIAVLSFCAQFASTRWLAELLGKETIMDGA</sequence>
<comment type="subcellular location">
    <subcellularLocation>
        <location evidence="1">Membrane</location>
        <topology evidence="1">Multi-pass membrane protein</topology>
    </subcellularLocation>
</comment>
<keyword evidence="5 6" id="KW-0472">Membrane</keyword>
<feature type="transmembrane region" description="Helical" evidence="6">
    <location>
        <begin position="249"/>
        <end position="268"/>
    </location>
</feature>
<dbReference type="EMBL" id="WISB01000089">
    <property type="protein sequence ID" value="MQW70123.1"/>
    <property type="molecule type" value="Genomic_DNA"/>
</dbReference>
<gene>
    <name evidence="7" type="ORF">GHJ91_13425</name>
</gene>
<reference evidence="7" key="1">
    <citation type="journal article" date="2013" name="Genome Biol.">
        <title>Comparative genomics of the core and accessory genomes of 48 Sinorhizobium strains comprising five genospecies.</title>
        <authorList>
            <person name="Sugawara M."/>
            <person name="Epstein B."/>
            <person name="Badgley B.D."/>
            <person name="Unno T."/>
            <person name="Xu L."/>
            <person name="Reese J."/>
            <person name="Gyaneshwar P."/>
            <person name="Denny R."/>
            <person name="Mudge J."/>
            <person name="Bharti A.K."/>
            <person name="Farmer A.D."/>
            <person name="May G.D."/>
            <person name="Woodward J.E."/>
            <person name="Medigue C."/>
            <person name="Vallenet D."/>
            <person name="Lajus A."/>
            <person name="Rouy Z."/>
            <person name="Martinez-Vaz B."/>
            <person name="Tiffin P."/>
            <person name="Young N.D."/>
            <person name="Sadowsky M.J."/>
        </authorList>
    </citation>
    <scope>NUCLEOTIDE SEQUENCE</scope>
    <source>
        <strain evidence="7">M1</strain>
    </source>
</reference>
<evidence type="ECO:0000256" key="2">
    <source>
        <dbReference type="ARBA" id="ARBA00009773"/>
    </source>
</evidence>
<evidence type="ECO:0000256" key="4">
    <source>
        <dbReference type="ARBA" id="ARBA00022989"/>
    </source>
</evidence>
<keyword evidence="4 6" id="KW-1133">Transmembrane helix</keyword>
<organism evidence="7">
    <name type="scientific">Sinorhizobium medicae</name>
    <dbReference type="NCBI Taxonomy" id="110321"/>
    <lineage>
        <taxon>Bacteria</taxon>
        <taxon>Pseudomonadati</taxon>
        <taxon>Pseudomonadota</taxon>
        <taxon>Alphaproteobacteria</taxon>
        <taxon>Hyphomicrobiales</taxon>
        <taxon>Rhizobiaceae</taxon>
        <taxon>Sinorhizobium/Ensifer group</taxon>
        <taxon>Sinorhizobium</taxon>
    </lineage>
</organism>
<protein>
    <submittedName>
        <fullName evidence="7">AI-2E family transporter</fullName>
    </submittedName>
</protein>
<evidence type="ECO:0000313" key="7">
    <source>
        <dbReference type="EMBL" id="MQW70123.1"/>
    </source>
</evidence>
<feature type="transmembrane region" description="Helical" evidence="6">
    <location>
        <begin position="158"/>
        <end position="178"/>
    </location>
</feature>
<dbReference type="AlphaFoldDB" id="A0A6G1WKD2"/>
<evidence type="ECO:0000256" key="5">
    <source>
        <dbReference type="ARBA" id="ARBA00023136"/>
    </source>
</evidence>
<dbReference type="Pfam" id="PF01594">
    <property type="entry name" value="AI-2E_transport"/>
    <property type="match status" value="1"/>
</dbReference>
<feature type="transmembrane region" description="Helical" evidence="6">
    <location>
        <begin position="211"/>
        <end position="237"/>
    </location>
</feature>
<comment type="caution">
    <text evidence="7">The sequence shown here is derived from an EMBL/GenBank/DDBJ whole genome shotgun (WGS) entry which is preliminary data.</text>
</comment>
<keyword evidence="3 6" id="KW-0812">Transmembrane</keyword>